<dbReference type="InterPro" id="IPR012929">
    <property type="entry name" value="Nucleoprot-TPR/MLP1-2_dom"/>
</dbReference>
<dbReference type="GO" id="GO:0005643">
    <property type="term" value="C:nuclear pore"/>
    <property type="evidence" value="ECO:0007669"/>
    <property type="project" value="TreeGrafter"/>
</dbReference>
<name>A0AA38G4D0_TAXCH</name>
<evidence type="ECO:0000313" key="4">
    <source>
        <dbReference type="Proteomes" id="UP000824469"/>
    </source>
</evidence>
<feature type="coiled-coil region" evidence="1">
    <location>
        <begin position="677"/>
        <end position="704"/>
    </location>
</feature>
<protein>
    <recommendedName>
        <fullName evidence="2">Nucleoprotein TPR/MLP1-2 domain-containing protein</fullName>
    </recommendedName>
</protein>
<dbReference type="EMBL" id="JAHRHJ020000005">
    <property type="protein sequence ID" value="KAH9316464.1"/>
    <property type="molecule type" value="Genomic_DNA"/>
</dbReference>
<keyword evidence="4" id="KW-1185">Reference proteome</keyword>
<reference evidence="3 4" key="1">
    <citation type="journal article" date="2021" name="Nat. Plants">
        <title>The Taxus genome provides insights into paclitaxel biosynthesis.</title>
        <authorList>
            <person name="Xiong X."/>
            <person name="Gou J."/>
            <person name="Liao Q."/>
            <person name="Li Y."/>
            <person name="Zhou Q."/>
            <person name="Bi G."/>
            <person name="Li C."/>
            <person name="Du R."/>
            <person name="Wang X."/>
            <person name="Sun T."/>
            <person name="Guo L."/>
            <person name="Liang H."/>
            <person name="Lu P."/>
            <person name="Wu Y."/>
            <person name="Zhang Z."/>
            <person name="Ro D.K."/>
            <person name="Shang Y."/>
            <person name="Huang S."/>
            <person name="Yan J."/>
        </authorList>
    </citation>
    <scope>NUCLEOTIDE SEQUENCE [LARGE SCALE GENOMIC DNA]</scope>
    <source>
        <strain evidence="3">Ta-2019</strain>
    </source>
</reference>
<accession>A0AA38G4D0</accession>
<feature type="coiled-coil region" evidence="1">
    <location>
        <begin position="48"/>
        <end position="75"/>
    </location>
</feature>
<dbReference type="GO" id="GO:0006606">
    <property type="term" value="P:protein import into nucleus"/>
    <property type="evidence" value="ECO:0007669"/>
    <property type="project" value="InterPro"/>
</dbReference>
<gene>
    <name evidence="3" type="ORF">KI387_025091</name>
</gene>
<feature type="coiled-coil region" evidence="1">
    <location>
        <begin position="481"/>
        <end position="648"/>
    </location>
</feature>
<evidence type="ECO:0000313" key="3">
    <source>
        <dbReference type="EMBL" id="KAH9316464.1"/>
    </source>
</evidence>
<organism evidence="3 4">
    <name type="scientific">Taxus chinensis</name>
    <name type="common">Chinese yew</name>
    <name type="synonym">Taxus wallichiana var. chinensis</name>
    <dbReference type="NCBI Taxonomy" id="29808"/>
    <lineage>
        <taxon>Eukaryota</taxon>
        <taxon>Viridiplantae</taxon>
        <taxon>Streptophyta</taxon>
        <taxon>Embryophyta</taxon>
        <taxon>Tracheophyta</taxon>
        <taxon>Spermatophyta</taxon>
        <taxon>Pinopsida</taxon>
        <taxon>Pinidae</taxon>
        <taxon>Conifers II</taxon>
        <taxon>Cupressales</taxon>
        <taxon>Taxaceae</taxon>
        <taxon>Taxus</taxon>
    </lineage>
</organism>
<feature type="coiled-coil region" evidence="1">
    <location>
        <begin position="340"/>
        <end position="437"/>
    </location>
</feature>
<dbReference type="AlphaFoldDB" id="A0AA38G4D0"/>
<evidence type="ECO:0000256" key="1">
    <source>
        <dbReference type="SAM" id="Coils"/>
    </source>
</evidence>
<dbReference type="PANTHER" id="PTHR18898:SF2">
    <property type="entry name" value="NUCLEOPROTEIN TPR"/>
    <property type="match status" value="1"/>
</dbReference>
<feature type="coiled-coil region" evidence="1">
    <location>
        <begin position="108"/>
        <end position="289"/>
    </location>
</feature>
<dbReference type="Proteomes" id="UP000824469">
    <property type="component" value="Unassembled WGS sequence"/>
</dbReference>
<feature type="domain" description="Nucleoprotein TPR/MLP1-2" evidence="2">
    <location>
        <begin position="314"/>
        <end position="441"/>
    </location>
</feature>
<dbReference type="PANTHER" id="PTHR18898">
    <property type="entry name" value="NUCLEOPROTEIN TPR-RELATED"/>
    <property type="match status" value="1"/>
</dbReference>
<comment type="caution">
    <text evidence="3">The sequence shown here is derived from an EMBL/GenBank/DDBJ whole genome shotgun (WGS) entry which is preliminary data.</text>
</comment>
<sequence>MKLLLLNCQRNEMNAVLARNVEFSHLITEYQRRLRESSQSTQASQELARKLSVEVSVLEREKEILSNAEKRVSEEVVALSERVHRLQATLDTVHNVEEIRESSRIEERKRLEDNSNRLQREWAEAKQELHVEREHVRNLTVEKEQTVKQAMSQIESMSKDLANALRAVSSAEARAMAAEARCSDIEANLKKVEDKASGKDTDTSSPVDEEEVVLAFEKAKEEIEQLKEDLQASNQHKEQFKCIAQANEDALRQIESAHEHFKSEADKLKQSLEAEISFLKSRLADIEAEVTEKDIALKSAVEEKENVLINFSKESAALANENYQMKRQLEEGQICISALKEDLEKEHQSWRTAQDNYERQVVLQAETIQELSKTSQSLETLQKEVSELRKIADTVKDEYESSKVSWEMEKTSLQYLKVDAEQKYKESDEQNKLLLDRLEAMHIKIAEKERIDMGVSVHGEVTNNQGEIDLQNVIRYLRRSKETADTEISLLKQERMRLQKQLESSLQSSETTQAALRRERENLRSNIYTDEEFRSLQCQVTEMNLLRESNAQLREENKRNFEECQDLRERAHQARSEIDLLRKSLREKEIELDASHKELEMQKVEIGHWQNRVSKLLEKYKTIDVEGYDHVKTELQQLQEKLEVTISDLELGRKSIVEKQERISYLEDEVLSKDIKLAETERKLQETSQAEAMLKTEVDRLRKQFLVQKKVLFTYWLMVKLQSWPLIKRVLVSPLMGRSCIGPLSKTFSISYGPNHLVLSFPGKFWYLESNNKA</sequence>
<dbReference type="Pfam" id="PF07926">
    <property type="entry name" value="TPR_MLP1_2"/>
    <property type="match status" value="1"/>
</dbReference>
<keyword evidence="1" id="KW-0175">Coiled coil</keyword>
<dbReference type="GO" id="GO:0017056">
    <property type="term" value="F:structural constituent of nuclear pore"/>
    <property type="evidence" value="ECO:0007669"/>
    <property type="project" value="TreeGrafter"/>
</dbReference>
<dbReference type="OMA" id="ECMELEN"/>
<proteinExistence type="predicted"/>
<evidence type="ECO:0000259" key="2">
    <source>
        <dbReference type="Pfam" id="PF07926"/>
    </source>
</evidence>
<dbReference type="GO" id="GO:0006406">
    <property type="term" value="P:mRNA export from nucleus"/>
    <property type="evidence" value="ECO:0007669"/>
    <property type="project" value="TreeGrafter"/>
</dbReference>